<feature type="region of interest" description="Disordered" evidence="8">
    <location>
        <begin position="401"/>
        <end position="425"/>
    </location>
</feature>
<keyword evidence="11" id="KW-1185">Reference proteome</keyword>
<dbReference type="AlphaFoldDB" id="A0A379M488"/>
<evidence type="ECO:0000256" key="6">
    <source>
        <dbReference type="ARBA" id="ARBA00023136"/>
    </source>
</evidence>
<evidence type="ECO:0000256" key="2">
    <source>
        <dbReference type="ARBA" id="ARBA00022475"/>
    </source>
</evidence>
<proteinExistence type="inferred from homology"/>
<dbReference type="EC" id="2.4.1.-" evidence="10"/>
<dbReference type="InterPro" id="IPR018584">
    <property type="entry name" value="GT87"/>
</dbReference>
<feature type="transmembrane region" description="Helical" evidence="9">
    <location>
        <begin position="374"/>
        <end position="395"/>
    </location>
</feature>
<dbReference type="NCBIfam" id="NF009915">
    <property type="entry name" value="PRK13375.1"/>
    <property type="match status" value="1"/>
</dbReference>
<feature type="transmembrane region" description="Helical" evidence="9">
    <location>
        <begin position="266"/>
        <end position="284"/>
    </location>
</feature>
<protein>
    <submittedName>
        <fullName evidence="10">Mannosyltransferase</fullName>
        <ecNumber evidence="10">2.4.1.-</ecNumber>
    </submittedName>
</protein>
<dbReference type="Pfam" id="PF09594">
    <property type="entry name" value="GT87"/>
    <property type="match status" value="1"/>
</dbReference>
<evidence type="ECO:0000256" key="8">
    <source>
        <dbReference type="SAM" id="MobiDB-lite"/>
    </source>
</evidence>
<evidence type="ECO:0000256" key="1">
    <source>
        <dbReference type="ARBA" id="ARBA00004651"/>
    </source>
</evidence>
<keyword evidence="5 9" id="KW-1133">Transmembrane helix</keyword>
<organism evidence="10 11">
    <name type="scientific">Rhodococcus gordoniae</name>
    <dbReference type="NCBI Taxonomy" id="223392"/>
    <lineage>
        <taxon>Bacteria</taxon>
        <taxon>Bacillati</taxon>
        <taxon>Actinomycetota</taxon>
        <taxon>Actinomycetes</taxon>
        <taxon>Mycobacteriales</taxon>
        <taxon>Nocardiaceae</taxon>
        <taxon>Rhodococcus</taxon>
    </lineage>
</organism>
<dbReference type="GO" id="GO:0005886">
    <property type="term" value="C:plasma membrane"/>
    <property type="evidence" value="ECO:0007669"/>
    <property type="project" value="UniProtKB-SubCell"/>
</dbReference>
<keyword evidence="10" id="KW-0328">Glycosyltransferase</keyword>
<evidence type="ECO:0000256" key="3">
    <source>
        <dbReference type="ARBA" id="ARBA00022679"/>
    </source>
</evidence>
<keyword evidence="6 9" id="KW-0472">Membrane</keyword>
<dbReference type="GO" id="GO:0016758">
    <property type="term" value="F:hexosyltransferase activity"/>
    <property type="evidence" value="ECO:0007669"/>
    <property type="project" value="InterPro"/>
</dbReference>
<evidence type="ECO:0000256" key="7">
    <source>
        <dbReference type="ARBA" id="ARBA00024033"/>
    </source>
</evidence>
<feature type="transmembrane region" description="Helical" evidence="9">
    <location>
        <begin position="170"/>
        <end position="195"/>
    </location>
</feature>
<keyword evidence="2" id="KW-1003">Cell membrane</keyword>
<sequence length="425" mass="45552">MRWCAALLALSVVVRLAWAFITPNGMNLVDLHVYVDGSAALLQGNLYGFTYSEDTPDFPLPFTYPPFAALVFLPLHLIPFGVLGVAWQLLTVAALFAVVRIALELVVSDGDVDEDGAAAPARNRSWTGTAMVWTAAGIWTEPVRTTLDYGQINVFLVLGVMLAVRSSRWWLSGGLVGVLAGIKLTPAITGLYFLAQRRRREAVFSAVVFAGTVLVSLLVLGSQAATYFGSLLGDADRIGPVVSVWNQSLRGALSRVAGEDVGLGPAWLLAVVVCAVLAFAAWRSLRPLPDGTHDRLGTLLVVQLFGLLVSPISWVHHWVWVVPLLLWLVYGPAARTLGARVVAVCWAAVTLIGVPWVLSTAQDSIWDVERPAPLAWLGAVNVVGVLAVYVVMILAGRTGRDEQATTDPSVGPPRRSGAQEPDPTP</sequence>
<dbReference type="OrthoDB" id="9774600at2"/>
<feature type="transmembrane region" description="Helical" evidence="9">
    <location>
        <begin position="202"/>
        <end position="221"/>
    </location>
</feature>
<evidence type="ECO:0000256" key="4">
    <source>
        <dbReference type="ARBA" id="ARBA00022692"/>
    </source>
</evidence>
<dbReference type="Proteomes" id="UP000254569">
    <property type="component" value="Unassembled WGS sequence"/>
</dbReference>
<keyword evidence="3 10" id="KW-0808">Transferase</keyword>
<evidence type="ECO:0000256" key="9">
    <source>
        <dbReference type="SAM" id="Phobius"/>
    </source>
</evidence>
<comment type="similarity">
    <text evidence="7">Belongs to the glycosyltransferase 87 family.</text>
</comment>
<accession>A0A379M488</accession>
<gene>
    <name evidence="10" type="primary">pimE</name>
    <name evidence="10" type="ORF">NCTC13296_04063</name>
</gene>
<feature type="transmembrane region" description="Helical" evidence="9">
    <location>
        <begin position="341"/>
        <end position="362"/>
    </location>
</feature>
<evidence type="ECO:0000256" key="5">
    <source>
        <dbReference type="ARBA" id="ARBA00022989"/>
    </source>
</evidence>
<keyword evidence="4 9" id="KW-0812">Transmembrane</keyword>
<dbReference type="RefSeq" id="WP_064062282.1">
    <property type="nucleotide sequence ID" value="NZ_LPZN01000001.1"/>
</dbReference>
<reference evidence="10 11" key="1">
    <citation type="submission" date="2018-06" db="EMBL/GenBank/DDBJ databases">
        <authorList>
            <consortium name="Pathogen Informatics"/>
            <person name="Doyle S."/>
        </authorList>
    </citation>
    <scope>NUCLEOTIDE SEQUENCE [LARGE SCALE GENOMIC DNA]</scope>
    <source>
        <strain evidence="10 11">NCTC13296</strain>
    </source>
</reference>
<name>A0A379M488_9NOCA</name>
<feature type="transmembrane region" description="Helical" evidence="9">
    <location>
        <begin position="67"/>
        <end position="99"/>
    </location>
</feature>
<comment type="subcellular location">
    <subcellularLocation>
        <location evidence="1">Cell membrane</location>
        <topology evidence="1">Multi-pass membrane protein</topology>
    </subcellularLocation>
</comment>
<dbReference type="EMBL" id="UGVI01000001">
    <property type="protein sequence ID" value="SUE17164.1"/>
    <property type="molecule type" value="Genomic_DNA"/>
</dbReference>
<evidence type="ECO:0000313" key="11">
    <source>
        <dbReference type="Proteomes" id="UP000254569"/>
    </source>
</evidence>
<feature type="transmembrane region" description="Helical" evidence="9">
    <location>
        <begin position="146"/>
        <end position="164"/>
    </location>
</feature>
<evidence type="ECO:0000313" key="10">
    <source>
        <dbReference type="EMBL" id="SUE17164.1"/>
    </source>
</evidence>
<feature type="transmembrane region" description="Helical" evidence="9">
    <location>
        <begin position="296"/>
        <end position="312"/>
    </location>
</feature>